<evidence type="ECO:0000259" key="2">
    <source>
        <dbReference type="Pfam" id="PF13810"/>
    </source>
</evidence>
<comment type="caution">
    <text evidence="3">The sequence shown here is derived from an EMBL/GenBank/DDBJ whole genome shotgun (WGS) entry which is preliminary data.</text>
</comment>
<evidence type="ECO:0000313" key="3">
    <source>
        <dbReference type="EMBL" id="MCV7419019.1"/>
    </source>
</evidence>
<feature type="region of interest" description="Disordered" evidence="1">
    <location>
        <begin position="32"/>
        <end position="196"/>
    </location>
</feature>
<name>A0A9X2YWP4_9MYCO</name>
<feature type="compositionally biased region" description="Low complexity" evidence="1">
    <location>
        <begin position="159"/>
        <end position="196"/>
    </location>
</feature>
<evidence type="ECO:0000256" key="1">
    <source>
        <dbReference type="SAM" id="MobiDB-lite"/>
    </source>
</evidence>
<organism evidence="3 4">
    <name type="scientific">Mycobacterium yunnanensis</name>
    <dbReference type="NCBI Taxonomy" id="368477"/>
    <lineage>
        <taxon>Bacteria</taxon>
        <taxon>Bacillati</taxon>
        <taxon>Actinomycetota</taxon>
        <taxon>Actinomycetes</taxon>
        <taxon>Mycobacteriales</taxon>
        <taxon>Mycobacteriaceae</taxon>
        <taxon>Mycobacterium</taxon>
    </lineage>
</organism>
<feature type="compositionally biased region" description="Low complexity" evidence="1">
    <location>
        <begin position="86"/>
        <end position="103"/>
    </location>
</feature>
<evidence type="ECO:0000313" key="4">
    <source>
        <dbReference type="Proteomes" id="UP001141629"/>
    </source>
</evidence>
<dbReference type="RefSeq" id="WP_263993750.1">
    <property type="nucleotide sequence ID" value="NZ_JACKVK010000001.1"/>
</dbReference>
<dbReference type="Pfam" id="PF13810">
    <property type="entry name" value="DUF4185"/>
    <property type="match status" value="1"/>
</dbReference>
<gene>
    <name evidence="3" type="ORF">H7K45_00525</name>
</gene>
<feature type="compositionally biased region" description="Pro residues" evidence="1">
    <location>
        <begin position="117"/>
        <end position="135"/>
    </location>
</feature>
<feature type="compositionally biased region" description="Pro residues" evidence="1">
    <location>
        <begin position="145"/>
        <end position="158"/>
    </location>
</feature>
<dbReference type="Proteomes" id="UP001141629">
    <property type="component" value="Unassembled WGS sequence"/>
</dbReference>
<dbReference type="InterPro" id="IPR025442">
    <property type="entry name" value="DUF4185"/>
</dbReference>
<keyword evidence="4" id="KW-1185">Reference proteome</keyword>
<sequence>MGASRYIGRVGGLAVALGVGTAVATGYGVALADEGSTNTSSSQSSSTAGASASGADAAPSPEPATGGTTTTSSGTSTGTKTDDKPAGSTASTSGAAASGVVSAQTNTGTSGSSAEPTPKPSSTPEPSSAPQPTETPEPTDSSGPDDPPTATPATPSPAPTSTKKAKPATAAAATTGTTSNAPTLKTDTTTPGNAAAAPSAAKVTATDTAPTVTTKLAVVTAAATPSAVASTAAVTVVPTAPAPLAPPNPLAVIGGMVSSVVTSLLAPFMGAGSTSPAEPPLAWSLLAYARREFDDFVDAVTGRVSAAPTAAVQPDAASLSLAAATAAFAQAAVPAVNVPGFPLAGAQLSPSTQFVQWVTGNYQTGNPLIADTLNRFGITGTDVGVIWDNGMVDDPSTPYNEHQVLMAFGDTFSGANMTGNWRFNVLLRSADTVLSDGMTIPNGEWFNGNMFGGTPLSSPTTARQIIHPDGLPAGVTLIPTAGVSIPTPGTQFGVTQYVNFMSVSNWGAAGTWTTNYSAIAYSTDNGENWTVAPTSVRYNDPWSGNANFQQGAYVRPGDGYVYNYGTPNGRQGAAYVSRVAEKDILDTTKYEYYSAGTAGGWFGWGATPAGWYKNQPAKASAVFGQDTGACGVANPGNQVSEMSVQYNKQLKKYVVLYGDQFNNIVMRTSDTPQGGWSGAKVLMAQQPGGIYAPMMHPWSPSTMGTGTDLYWNLSLWSQYNVMLMKTDLTKV</sequence>
<reference evidence="3" key="2">
    <citation type="journal article" date="2022" name="BMC Genomics">
        <title>Comparative genome analysis of mycobacteria focusing on tRNA and non-coding RNA.</title>
        <authorList>
            <person name="Behra P.R.K."/>
            <person name="Pettersson B.M.F."/>
            <person name="Ramesh M."/>
            <person name="Das S."/>
            <person name="Dasgupta S."/>
            <person name="Kirsebom L.A."/>
        </authorList>
    </citation>
    <scope>NUCLEOTIDE SEQUENCE</scope>
    <source>
        <strain evidence="3">DSM 44838</strain>
    </source>
</reference>
<proteinExistence type="predicted"/>
<feature type="domain" description="DUF4185" evidence="2">
    <location>
        <begin position="371"/>
        <end position="725"/>
    </location>
</feature>
<dbReference type="AlphaFoldDB" id="A0A9X2YWP4"/>
<feature type="compositionally biased region" description="Low complexity" evidence="1">
    <location>
        <begin position="32"/>
        <end position="79"/>
    </location>
</feature>
<dbReference type="EMBL" id="JACKVK010000001">
    <property type="protein sequence ID" value="MCV7419019.1"/>
    <property type="molecule type" value="Genomic_DNA"/>
</dbReference>
<accession>A0A9X2YWP4</accession>
<reference evidence="3" key="1">
    <citation type="submission" date="2020-07" db="EMBL/GenBank/DDBJ databases">
        <authorList>
            <person name="Pettersson B.M.F."/>
            <person name="Behra P.R.K."/>
            <person name="Ramesh M."/>
            <person name="Das S."/>
            <person name="Dasgupta S."/>
            <person name="Kirsebom L.A."/>
        </authorList>
    </citation>
    <scope>NUCLEOTIDE SEQUENCE</scope>
    <source>
        <strain evidence="3">DSM 44838</strain>
    </source>
</reference>
<protein>
    <submittedName>
        <fullName evidence="3">DUF4185 domain-containing protein</fullName>
    </submittedName>
</protein>